<dbReference type="InterPro" id="IPR025711">
    <property type="entry name" value="PepSY"/>
</dbReference>
<feature type="domain" description="PepSY" evidence="1">
    <location>
        <begin position="97"/>
        <end position="155"/>
    </location>
</feature>
<dbReference type="SUPFAM" id="SSF54403">
    <property type="entry name" value="Cystatin/monellin"/>
    <property type="match status" value="2"/>
</dbReference>
<protein>
    <recommendedName>
        <fullName evidence="1">PepSY domain-containing protein</fullName>
    </recommendedName>
</protein>
<evidence type="ECO:0000313" key="3">
    <source>
        <dbReference type="Proteomes" id="UP000318521"/>
    </source>
</evidence>
<dbReference type="Proteomes" id="UP000318521">
    <property type="component" value="Unassembled WGS sequence"/>
</dbReference>
<comment type="caution">
    <text evidence="2">The sequence shown here is derived from an EMBL/GenBank/DDBJ whole genome shotgun (WGS) entry which is preliminary data.</text>
</comment>
<accession>A0A553ZZS3</accession>
<reference evidence="2 3" key="1">
    <citation type="submission" date="2019-07" db="EMBL/GenBank/DDBJ databases">
        <authorList>
            <person name="Park Y.J."/>
            <person name="Jeong S.E."/>
            <person name="Jung H.S."/>
        </authorList>
    </citation>
    <scope>NUCLEOTIDE SEQUENCE [LARGE SCALE GENOMIC DNA]</scope>
    <source>
        <strain evidence="3">P16(2019)</strain>
    </source>
</reference>
<dbReference type="Pfam" id="PF03413">
    <property type="entry name" value="PepSY"/>
    <property type="match status" value="1"/>
</dbReference>
<dbReference type="OrthoDB" id="2381181at2"/>
<name>A0A553ZZS3_9BACI</name>
<evidence type="ECO:0000259" key="1">
    <source>
        <dbReference type="Pfam" id="PF03413"/>
    </source>
</evidence>
<dbReference type="RefSeq" id="WP_143848179.1">
    <property type="nucleotide sequence ID" value="NZ_VLXZ01000004.1"/>
</dbReference>
<dbReference type="InterPro" id="IPR046350">
    <property type="entry name" value="Cystatin_sf"/>
</dbReference>
<dbReference type="AlphaFoldDB" id="A0A553ZZS3"/>
<proteinExistence type="predicted"/>
<keyword evidence="3" id="KW-1185">Reference proteome</keyword>
<sequence>MKKWMIISAISLVLIGIGLSVYAYSIIRAPLNERLASAEASVLASEELESITDISYYHGQSSFFVAKGFDADGDAAIAWLLEDGEEPVQVLKESEGISEEEAVAITESAVNTETIQSVKLGMENNTALYEIKYLTDSDHQGYYYLTFSDGSFIKRYSLRTD</sequence>
<dbReference type="Gene3D" id="3.10.450.40">
    <property type="match status" value="2"/>
</dbReference>
<dbReference type="EMBL" id="VLXZ01000004">
    <property type="protein sequence ID" value="TSB46949.1"/>
    <property type="molecule type" value="Genomic_DNA"/>
</dbReference>
<organism evidence="2 3">
    <name type="scientific">Alkalicoccobacillus porphyridii</name>
    <dbReference type="NCBI Taxonomy" id="2597270"/>
    <lineage>
        <taxon>Bacteria</taxon>
        <taxon>Bacillati</taxon>
        <taxon>Bacillota</taxon>
        <taxon>Bacilli</taxon>
        <taxon>Bacillales</taxon>
        <taxon>Bacillaceae</taxon>
        <taxon>Alkalicoccobacillus</taxon>
    </lineage>
</organism>
<evidence type="ECO:0000313" key="2">
    <source>
        <dbReference type="EMBL" id="TSB46949.1"/>
    </source>
</evidence>
<gene>
    <name evidence="2" type="ORF">FN960_07980</name>
</gene>